<dbReference type="PROSITE" id="PS51186">
    <property type="entry name" value="GNAT"/>
    <property type="match status" value="1"/>
</dbReference>
<protein>
    <submittedName>
        <fullName evidence="2">GNAT family N-acetyltransferase</fullName>
    </submittedName>
</protein>
<dbReference type="SUPFAM" id="SSF55729">
    <property type="entry name" value="Acyl-CoA N-acyltransferases (Nat)"/>
    <property type="match status" value="1"/>
</dbReference>
<name>A0A4Y9AAG7_9BACI</name>
<proteinExistence type="predicted"/>
<dbReference type="Proteomes" id="UP000298484">
    <property type="component" value="Unassembled WGS sequence"/>
</dbReference>
<dbReference type="Pfam" id="PF13673">
    <property type="entry name" value="Acetyltransf_10"/>
    <property type="match status" value="1"/>
</dbReference>
<dbReference type="OrthoDB" id="9796171at2"/>
<dbReference type="InterPro" id="IPR016181">
    <property type="entry name" value="Acyl_CoA_acyltransferase"/>
</dbReference>
<gene>
    <name evidence="2" type="ORF">E4U82_12815</name>
</gene>
<evidence type="ECO:0000313" key="3">
    <source>
        <dbReference type="Proteomes" id="UP000298484"/>
    </source>
</evidence>
<keyword evidence="3" id="KW-1185">Reference proteome</keyword>
<dbReference type="CDD" id="cd04301">
    <property type="entry name" value="NAT_SF"/>
    <property type="match status" value="1"/>
</dbReference>
<evidence type="ECO:0000259" key="1">
    <source>
        <dbReference type="PROSITE" id="PS51186"/>
    </source>
</evidence>
<organism evidence="2 3">
    <name type="scientific">Lentibacillus salicampi</name>
    <dbReference type="NCBI Taxonomy" id="175306"/>
    <lineage>
        <taxon>Bacteria</taxon>
        <taxon>Bacillati</taxon>
        <taxon>Bacillota</taxon>
        <taxon>Bacilli</taxon>
        <taxon>Bacillales</taxon>
        <taxon>Bacillaceae</taxon>
        <taxon>Lentibacillus</taxon>
    </lineage>
</organism>
<accession>A0A4Y9AAG7</accession>
<reference evidence="2 3" key="1">
    <citation type="submission" date="2019-03" db="EMBL/GenBank/DDBJ databases">
        <title>Genome sequence of Lentibacillus salicampi ATCC BAA-719.</title>
        <authorList>
            <person name="Maclea K.S."/>
            <person name="Simoes Junior M."/>
        </authorList>
    </citation>
    <scope>NUCLEOTIDE SEQUENCE [LARGE SCALE GENOMIC DNA]</scope>
    <source>
        <strain evidence="2 3">ATCC BAA-719</strain>
    </source>
</reference>
<dbReference type="GO" id="GO:0016747">
    <property type="term" value="F:acyltransferase activity, transferring groups other than amino-acyl groups"/>
    <property type="evidence" value="ECO:0007669"/>
    <property type="project" value="InterPro"/>
</dbReference>
<dbReference type="EMBL" id="SRHY01000024">
    <property type="protein sequence ID" value="TFJ92332.1"/>
    <property type="molecule type" value="Genomic_DNA"/>
</dbReference>
<keyword evidence="2" id="KW-0808">Transferase</keyword>
<dbReference type="AlphaFoldDB" id="A0A4Y9AAG7"/>
<dbReference type="RefSeq" id="WP_135110568.1">
    <property type="nucleotide sequence ID" value="NZ_SRHY01000024.1"/>
</dbReference>
<comment type="caution">
    <text evidence="2">The sequence shown here is derived from an EMBL/GenBank/DDBJ whole genome shotgun (WGS) entry which is preliminary data.</text>
</comment>
<feature type="domain" description="N-acetyltransferase" evidence="1">
    <location>
        <begin position="6"/>
        <end position="146"/>
    </location>
</feature>
<dbReference type="InterPro" id="IPR000182">
    <property type="entry name" value="GNAT_dom"/>
</dbReference>
<evidence type="ECO:0000313" key="2">
    <source>
        <dbReference type="EMBL" id="TFJ92332.1"/>
    </source>
</evidence>
<dbReference type="Gene3D" id="3.40.630.30">
    <property type="match status" value="1"/>
</dbReference>
<sequence length="146" mass="17145">MDWYIKPFQNLTNDDLYALMKLRVEVFVVEQECAYPELDGYDQQAVHYFLKDDHDIAANVRILPGNTIFEEPSIGRVAVAEKFRGRGYGREIMQKAIDYISNQWHSSEIKIEAQEYLKGFYSELGFRQVSEPYLDDGIVHINMIWK</sequence>